<sequence length="187" mass="20255">MRLIKTVYLSAAIFAVASTASAFDDSSPGSATTWECHQADGTDLYTNKEKDGCSVLALKPISVVPDLENMPTAPRSITASTPHYQASPYRDRTAGEGGNTVPDWARDWHAGIAPSGSVQQEACSLYSEWMHLVQKTRGGFYFGSDLSYGGDITGRNQRGPSYSFYDNARYIALSRLFGTGFVPVGCF</sequence>
<evidence type="ECO:0000256" key="1">
    <source>
        <dbReference type="SAM" id="MobiDB-lite"/>
    </source>
</evidence>
<protein>
    <recommendedName>
        <fullName evidence="5">Secreted protein</fullName>
    </recommendedName>
</protein>
<dbReference type="EMBL" id="CP047423">
    <property type="protein sequence ID" value="QPD03038.1"/>
    <property type="molecule type" value="Genomic_DNA"/>
</dbReference>
<evidence type="ECO:0000256" key="2">
    <source>
        <dbReference type="SAM" id="SignalP"/>
    </source>
</evidence>
<evidence type="ECO:0008006" key="5">
    <source>
        <dbReference type="Google" id="ProtNLM"/>
    </source>
</evidence>
<keyword evidence="2" id="KW-0732">Signal</keyword>
<feature type="signal peptide" evidence="2">
    <location>
        <begin position="1"/>
        <end position="22"/>
    </location>
</feature>
<evidence type="ECO:0000313" key="4">
    <source>
        <dbReference type="Proteomes" id="UP000593737"/>
    </source>
</evidence>
<dbReference type="AlphaFoldDB" id="A0A7S8FBZ1"/>
<feature type="chain" id="PRO_5032542930" description="Secreted protein" evidence="2">
    <location>
        <begin position="23"/>
        <end position="187"/>
    </location>
</feature>
<proteinExistence type="predicted"/>
<dbReference type="Proteomes" id="UP000593737">
    <property type="component" value="Chromosome"/>
</dbReference>
<feature type="region of interest" description="Disordered" evidence="1">
    <location>
        <begin position="73"/>
        <end position="96"/>
    </location>
</feature>
<dbReference type="KEGG" id="nkf:Nkreftii_000812"/>
<reference evidence="3 4" key="1">
    <citation type="journal article" date="2020" name="ISME J.">
        <title>Enrichment and physiological characterization of a novel comammox Nitrospira indicates ammonium inhibition of complete nitrification.</title>
        <authorList>
            <person name="Sakoula D."/>
            <person name="Koch H."/>
            <person name="Frank J."/>
            <person name="Jetten M.S.M."/>
            <person name="van Kessel M.A.H.J."/>
            <person name="Lucker S."/>
        </authorList>
    </citation>
    <scope>NUCLEOTIDE SEQUENCE [LARGE SCALE GENOMIC DNA]</scope>
    <source>
        <strain evidence="3">Comreactor17</strain>
    </source>
</reference>
<organism evidence="3 4">
    <name type="scientific">Candidatus Nitrospira kreftii</name>
    <dbReference type="NCBI Taxonomy" id="2652173"/>
    <lineage>
        <taxon>Bacteria</taxon>
        <taxon>Pseudomonadati</taxon>
        <taxon>Nitrospirota</taxon>
        <taxon>Nitrospiria</taxon>
        <taxon>Nitrospirales</taxon>
        <taxon>Nitrospiraceae</taxon>
        <taxon>Nitrospira</taxon>
    </lineage>
</organism>
<feature type="compositionally biased region" description="Polar residues" evidence="1">
    <location>
        <begin position="75"/>
        <end position="84"/>
    </location>
</feature>
<gene>
    <name evidence="3" type="ORF">Nkreftii_000812</name>
</gene>
<name>A0A7S8FBZ1_9BACT</name>
<evidence type="ECO:0000313" key="3">
    <source>
        <dbReference type="EMBL" id="QPD03038.1"/>
    </source>
</evidence>
<accession>A0A7S8FBZ1</accession>